<evidence type="ECO:0000256" key="1">
    <source>
        <dbReference type="SAM" id="SignalP"/>
    </source>
</evidence>
<dbReference type="PROSITE" id="PS51257">
    <property type="entry name" value="PROKAR_LIPOPROTEIN"/>
    <property type="match status" value="1"/>
</dbReference>
<name>A0ABY1SGW5_9FLAO</name>
<dbReference type="RefSeq" id="WP_143815187.1">
    <property type="nucleotide sequence ID" value="NZ_FZNV01000002.1"/>
</dbReference>
<gene>
    <name evidence="2" type="ORF">SAMN04488009_2025</name>
</gene>
<organism evidence="2 3">
    <name type="scientific">Maribacter sedimenticola</name>
    <dbReference type="NCBI Taxonomy" id="228956"/>
    <lineage>
        <taxon>Bacteria</taxon>
        <taxon>Pseudomonadati</taxon>
        <taxon>Bacteroidota</taxon>
        <taxon>Flavobacteriia</taxon>
        <taxon>Flavobacteriales</taxon>
        <taxon>Flavobacteriaceae</taxon>
        <taxon>Maribacter</taxon>
    </lineage>
</organism>
<dbReference type="Proteomes" id="UP000198337">
    <property type="component" value="Unassembled WGS sequence"/>
</dbReference>
<keyword evidence="1" id="KW-0732">Signal</keyword>
<accession>A0ABY1SGW5</accession>
<sequence>MKKNLIYILIFFSLLVMSCEEDPIPADIETLIFGKIYDSTNDIPIVNEKVKLAEYSTQGTFAGTNYIFKGFIDSTTTNINGDYNLPFTTTGNGNGYQIQLDFNEQVHIPNLVEFIQDESIGSQEELNFEGLRLYPVDLKVIITDEISKEINVYKQFPERLIDPIPPSTQNSVRRIWIDKNVVNEITFQIGTSSPFLNHIIEIPINNTTELYEYEVEINSTDFQ</sequence>
<evidence type="ECO:0000313" key="3">
    <source>
        <dbReference type="Proteomes" id="UP000198337"/>
    </source>
</evidence>
<evidence type="ECO:0000313" key="2">
    <source>
        <dbReference type="EMBL" id="SNR47397.1"/>
    </source>
</evidence>
<protein>
    <recommendedName>
        <fullName evidence="4">Carboxypeptidase regulatory-like domain-containing protein</fullName>
    </recommendedName>
</protein>
<feature type="chain" id="PRO_5045974320" description="Carboxypeptidase regulatory-like domain-containing protein" evidence="1">
    <location>
        <begin position="19"/>
        <end position="223"/>
    </location>
</feature>
<reference evidence="2 3" key="1">
    <citation type="submission" date="2017-06" db="EMBL/GenBank/DDBJ databases">
        <authorList>
            <person name="Varghese N."/>
            <person name="Submissions S."/>
        </authorList>
    </citation>
    <scope>NUCLEOTIDE SEQUENCE [LARGE SCALE GENOMIC DNA]</scope>
    <source>
        <strain evidence="2 3">DSM 19840</strain>
    </source>
</reference>
<proteinExistence type="predicted"/>
<feature type="signal peptide" evidence="1">
    <location>
        <begin position="1"/>
        <end position="18"/>
    </location>
</feature>
<evidence type="ECO:0008006" key="4">
    <source>
        <dbReference type="Google" id="ProtNLM"/>
    </source>
</evidence>
<keyword evidence="3" id="KW-1185">Reference proteome</keyword>
<dbReference type="EMBL" id="FZNV01000002">
    <property type="protein sequence ID" value="SNR47397.1"/>
    <property type="molecule type" value="Genomic_DNA"/>
</dbReference>
<comment type="caution">
    <text evidence="2">The sequence shown here is derived from an EMBL/GenBank/DDBJ whole genome shotgun (WGS) entry which is preliminary data.</text>
</comment>